<dbReference type="InterPro" id="IPR032553">
    <property type="entry name" value="UCP032676_Znf-C2H2"/>
</dbReference>
<dbReference type="InterPro" id="IPR016084">
    <property type="entry name" value="Haem_Oase-like_multi-hlx"/>
</dbReference>
<organism evidence="4 5">
    <name type="scientific">Ferroplasma acidiphilum</name>
    <dbReference type="NCBI Taxonomy" id="74969"/>
    <lineage>
        <taxon>Archaea</taxon>
        <taxon>Methanobacteriati</taxon>
        <taxon>Thermoplasmatota</taxon>
        <taxon>Thermoplasmata</taxon>
        <taxon>Thermoplasmatales</taxon>
        <taxon>Ferroplasmaceae</taxon>
        <taxon>Ferroplasma</taxon>
    </lineage>
</organism>
<dbReference type="STRING" id="74969.FAD_0841"/>
<evidence type="ECO:0000313" key="5">
    <source>
        <dbReference type="Proteomes" id="UP000192050"/>
    </source>
</evidence>
<feature type="domain" description="Thiaminase-2/PQQC" evidence="2">
    <location>
        <begin position="82"/>
        <end position="285"/>
    </location>
</feature>
<gene>
    <name evidence="4" type="ORF">FAD_0841</name>
</gene>
<dbReference type="GeneID" id="31676341"/>
<dbReference type="SUPFAM" id="SSF48613">
    <property type="entry name" value="Heme oxygenase-like"/>
    <property type="match status" value="1"/>
</dbReference>
<keyword evidence="5" id="KW-1185">Reference proteome</keyword>
<dbReference type="PANTHER" id="PTHR40279">
    <property type="entry name" value="PQQC-LIKE PROTEIN"/>
    <property type="match status" value="1"/>
</dbReference>
<dbReference type="InterPro" id="IPR004305">
    <property type="entry name" value="Thiaminase-2/PQQC"/>
</dbReference>
<dbReference type="InterPro" id="IPR039068">
    <property type="entry name" value="PqqC-like"/>
</dbReference>
<protein>
    <submittedName>
        <fullName evidence="4">TENA/THI-4 domain-containing protein</fullName>
    </submittedName>
</protein>
<keyword evidence="1" id="KW-0560">Oxidoreductase</keyword>
<dbReference type="OrthoDB" id="56558at2157"/>
<dbReference type="Pfam" id="PF03070">
    <property type="entry name" value="TENA_THI-4"/>
    <property type="match status" value="1"/>
</dbReference>
<dbReference type="PANTHER" id="PTHR40279:SF3">
    <property type="entry name" value="4-AMINOBENZOATE SYNTHASE"/>
    <property type="match status" value="1"/>
</dbReference>
<dbReference type="Pfam" id="PF16293">
    <property type="entry name" value="zf-C2H2_9"/>
    <property type="match status" value="1"/>
</dbReference>
<evidence type="ECO:0000259" key="2">
    <source>
        <dbReference type="Pfam" id="PF03070"/>
    </source>
</evidence>
<dbReference type="GO" id="GO:0016491">
    <property type="term" value="F:oxidoreductase activity"/>
    <property type="evidence" value="ECO:0007669"/>
    <property type="project" value="UniProtKB-KW"/>
</dbReference>
<name>A0A1V0N3R3_9ARCH</name>
<dbReference type="Gene3D" id="1.20.910.10">
    <property type="entry name" value="Heme oxygenase-like"/>
    <property type="match status" value="1"/>
</dbReference>
<evidence type="ECO:0000256" key="1">
    <source>
        <dbReference type="ARBA" id="ARBA00023002"/>
    </source>
</evidence>
<dbReference type="Proteomes" id="UP000192050">
    <property type="component" value="Chromosome"/>
</dbReference>
<proteinExistence type="predicted"/>
<sequence length="298" mass="34887">MAICPVCNLKFGNNDFLALSEHFTGKAKDSDALHVMWLNRNITKTKADKNSLELLFRNLYDLNGEGIKSWIVNRFVSEYRGNNPHPFIIKMQDYNKYIMEGYAVEHYFFLKQWVRSCSAVISKTDYKDVQTYEMENMTTEYFGNGKKSHIELLLDMAEGFGISRKKIMETKPLKNTEKAISRWREIAQKNEWIEIMAAMHSLELIANSALRPYGARYNYFNLDAFDNNNVPETVKAFLMEGYHSDNAHSMGALNIIEKYSRDYNIENIQDAYLASTYVFYNYLEARIERGEMIENKQY</sequence>
<dbReference type="KEGG" id="fai:FAD_0841"/>
<evidence type="ECO:0000259" key="3">
    <source>
        <dbReference type="Pfam" id="PF16293"/>
    </source>
</evidence>
<dbReference type="RefSeq" id="WP_155951108.1">
    <property type="nucleotide sequence ID" value="NZ_CP015363.1"/>
</dbReference>
<evidence type="ECO:0000313" key="4">
    <source>
        <dbReference type="EMBL" id="ARD84741.1"/>
    </source>
</evidence>
<reference evidence="4 5" key="1">
    <citation type="submission" date="2011-10" db="EMBL/GenBank/DDBJ databases">
        <title>Metabolic and evolutionary patterns in the extreme acidophile Ferroplasma acidiphilum.</title>
        <authorList>
            <person name="Golyshina O.V."/>
            <person name="Kozyavkin S.A."/>
            <person name="Tatusov R.L."/>
            <person name="Slesarev A.I."/>
            <person name="Golyshin P.N."/>
        </authorList>
    </citation>
    <scope>NUCLEOTIDE SEQUENCE [LARGE SCALE GENOMIC DNA]</scope>
    <source>
        <strain evidence="5">Y</strain>
    </source>
</reference>
<feature type="domain" description="UCP032676 C2H2 type zinc-finger" evidence="3">
    <location>
        <begin position="1"/>
        <end position="60"/>
    </location>
</feature>
<dbReference type="EMBL" id="CP015363">
    <property type="protein sequence ID" value="ARD84741.1"/>
    <property type="molecule type" value="Genomic_DNA"/>
</dbReference>
<dbReference type="AlphaFoldDB" id="A0A1V0N3R3"/>
<accession>A0A1V0N3R3</accession>